<keyword evidence="1" id="KW-0812">Transmembrane</keyword>
<keyword evidence="1" id="KW-1133">Transmembrane helix</keyword>
<evidence type="ECO:0000256" key="1">
    <source>
        <dbReference type="SAM" id="Phobius"/>
    </source>
</evidence>
<gene>
    <name evidence="2" type="primary">Z328R</name>
    <name evidence="2" type="ORF">ATCV1_Z328R</name>
</gene>
<evidence type="ECO:0000313" key="3">
    <source>
        <dbReference type="Proteomes" id="UP000202420"/>
    </source>
</evidence>
<name>A7K8T8_9PHYC</name>
<evidence type="ECO:0000313" key="2">
    <source>
        <dbReference type="EMBL" id="ABT16462.1"/>
    </source>
</evidence>
<sequence length="165" mass="17758">MGVHCHCLKLNIYVYYNMLLEPVRMNTYEPFSLKKITNPIKNVTDKVADKVVDTSKNTVGKGVVDVGKGVGGKVVDIGKDVGSGVVNVGKDVGGKVVGVGKKVGGALATAGKAIGTVLKGGFKWLLDFFMMIFKNWKLALSLALSCFVCWFASPVLMPLMRVFSR</sequence>
<dbReference type="KEGG" id="vg:5470793"/>
<dbReference type="GeneID" id="5470793"/>
<keyword evidence="1" id="KW-0472">Membrane</keyword>
<proteinExistence type="predicted"/>
<reference evidence="2 3" key="1">
    <citation type="submission" date="2006-09" db="EMBL/GenBank/DDBJ databases">
        <title>Sequence and annotation of the 288-kb ATCV-1 virus that infects an endosymbiotic Chlorella strain of the heliozoon Acanthocystis turfacea.</title>
        <authorList>
            <person name="Fitzgerald L.A."/>
            <person name="Graves M.V."/>
            <person name="Li X."/>
            <person name="Pfitzner A.J.P."/>
            <person name="Hartigan J."/>
            <person name="Van Etten J.L."/>
        </authorList>
    </citation>
    <scope>NUCLEOTIDE SEQUENCE [LARGE SCALE GENOMIC DNA]</scope>
    <source>
        <strain evidence="2 3">ATCV-1</strain>
    </source>
</reference>
<organism evidence="2 3">
    <name type="scientific">Chlorovirus heliozoae</name>
    <dbReference type="NCBI Taxonomy" id="322019"/>
    <lineage>
        <taxon>Viruses</taxon>
        <taxon>Varidnaviria</taxon>
        <taxon>Bamfordvirae</taxon>
        <taxon>Nucleocytoviricota</taxon>
        <taxon>Megaviricetes</taxon>
        <taxon>Algavirales</taxon>
        <taxon>Phycodnaviridae</taxon>
        <taxon>Chlorovirus</taxon>
    </lineage>
</organism>
<keyword evidence="3" id="KW-1185">Reference proteome</keyword>
<dbReference type="EMBL" id="EF101928">
    <property type="protein sequence ID" value="ABT16462.1"/>
    <property type="molecule type" value="Genomic_DNA"/>
</dbReference>
<dbReference type="Proteomes" id="UP000202420">
    <property type="component" value="Segment"/>
</dbReference>
<dbReference type="RefSeq" id="YP_001426809.1">
    <property type="nucleotide sequence ID" value="NC_008724.1"/>
</dbReference>
<protein>
    <submittedName>
        <fullName evidence="2">Uncharacterized protein Z328R</fullName>
    </submittedName>
</protein>
<accession>A7K8T8</accession>
<feature type="transmembrane region" description="Helical" evidence="1">
    <location>
        <begin position="138"/>
        <end position="160"/>
    </location>
</feature>